<accession>A0A6J4SZ14</accession>
<keyword evidence="1" id="KW-0812">Transmembrane</keyword>
<sequence length="34" mass="3649">MDRRLALKNIRTGLIAGTVALVILAASFIAAFVY</sequence>
<evidence type="ECO:0000256" key="1">
    <source>
        <dbReference type="SAM" id="Phobius"/>
    </source>
</evidence>
<reference evidence="3" key="1">
    <citation type="submission" date="2020-02" db="EMBL/GenBank/DDBJ databases">
        <authorList>
            <person name="Meier V. D."/>
        </authorList>
    </citation>
    <scope>NUCLEOTIDE SEQUENCE</scope>
    <source>
        <strain evidence="2">AVDCRST_MAG17</strain>
        <strain evidence="3">AVDCRST_MAG45</strain>
    </source>
</reference>
<dbReference type="EMBL" id="CADCVU010000151">
    <property type="protein sequence ID" value="CAA9508843.1"/>
    <property type="molecule type" value="Genomic_DNA"/>
</dbReference>
<evidence type="ECO:0000313" key="2">
    <source>
        <dbReference type="EMBL" id="CAA9507121.1"/>
    </source>
</evidence>
<keyword evidence="1" id="KW-1133">Transmembrane helix</keyword>
<dbReference type="AlphaFoldDB" id="A0A6J4SZ14"/>
<keyword evidence="1" id="KW-0472">Membrane</keyword>
<feature type="transmembrane region" description="Helical" evidence="1">
    <location>
        <begin position="12"/>
        <end position="33"/>
    </location>
</feature>
<proteinExistence type="predicted"/>
<evidence type="ECO:0000313" key="3">
    <source>
        <dbReference type="EMBL" id="CAA9508843.1"/>
    </source>
</evidence>
<dbReference type="EMBL" id="CADCVV010000133">
    <property type="protein sequence ID" value="CAA9507121.1"/>
    <property type="molecule type" value="Genomic_DNA"/>
</dbReference>
<name>A0A6J4SZ14_9ACTN</name>
<organism evidence="3">
    <name type="scientific">uncultured Solirubrobacterales bacterium</name>
    <dbReference type="NCBI Taxonomy" id="768556"/>
    <lineage>
        <taxon>Bacteria</taxon>
        <taxon>Bacillati</taxon>
        <taxon>Actinomycetota</taxon>
        <taxon>Thermoleophilia</taxon>
        <taxon>Solirubrobacterales</taxon>
        <taxon>environmental samples</taxon>
    </lineage>
</organism>
<gene>
    <name evidence="2" type="ORF">AVDCRST_MAG17-1746</name>
    <name evidence="3" type="ORF">AVDCRST_MAG45-1769</name>
</gene>
<protein>
    <submittedName>
        <fullName evidence="3">Uncharacterized protein</fullName>
    </submittedName>
</protein>